<evidence type="ECO:0000313" key="3">
    <source>
        <dbReference type="Proteomes" id="UP000736787"/>
    </source>
</evidence>
<dbReference type="EMBL" id="RCMK01002753">
    <property type="protein sequence ID" value="KAG2878823.1"/>
    <property type="molecule type" value="Genomic_DNA"/>
</dbReference>
<sequence>MIIVLRLRKKEASLTGSDLQHANPMTALRRLAWNDQVAFKLLAKAALLLLLFFYELEMLNKIWRVASPCSKRWSMGFDCIRGKSRSIHRVLKRQHCKTKEFKRAMPLVFSVRLQATTKPEPQSNEQEATNFLRWTVADFHTKNSVQDSSGPANKINRRA</sequence>
<organism evidence="1 3">
    <name type="scientific">Phytophthora cactorum</name>
    <dbReference type="NCBI Taxonomy" id="29920"/>
    <lineage>
        <taxon>Eukaryota</taxon>
        <taxon>Sar</taxon>
        <taxon>Stramenopiles</taxon>
        <taxon>Oomycota</taxon>
        <taxon>Peronosporomycetes</taxon>
        <taxon>Peronosporales</taxon>
        <taxon>Peronosporaceae</taxon>
        <taxon>Phytophthora</taxon>
    </lineage>
</organism>
<evidence type="ECO:0000313" key="2">
    <source>
        <dbReference type="EMBL" id="KAG2957054.1"/>
    </source>
</evidence>
<dbReference type="EMBL" id="RCML01002769">
    <property type="protein sequence ID" value="KAG2957054.1"/>
    <property type="molecule type" value="Genomic_DNA"/>
</dbReference>
<gene>
    <name evidence="1" type="ORF">PC117_g26875</name>
    <name evidence="2" type="ORF">PC118_g24198</name>
</gene>
<comment type="caution">
    <text evidence="1">The sequence shown here is derived from an EMBL/GenBank/DDBJ whole genome shotgun (WGS) entry which is preliminary data.</text>
</comment>
<proteinExistence type="predicted"/>
<protein>
    <submittedName>
        <fullName evidence="1">Uncharacterized protein</fullName>
    </submittedName>
</protein>
<name>A0A8T1JC37_9STRA</name>
<evidence type="ECO:0000313" key="1">
    <source>
        <dbReference type="EMBL" id="KAG2878823.1"/>
    </source>
</evidence>
<accession>A0A8T1JC37</accession>
<dbReference type="Proteomes" id="UP000736787">
    <property type="component" value="Unassembled WGS sequence"/>
</dbReference>
<reference evidence="1" key="1">
    <citation type="submission" date="2018-10" db="EMBL/GenBank/DDBJ databases">
        <title>Effector identification in a new, highly contiguous assembly of the strawberry crown rot pathogen Phytophthora cactorum.</title>
        <authorList>
            <person name="Armitage A.D."/>
            <person name="Nellist C.F."/>
            <person name="Bates H."/>
            <person name="Vickerstaff R.J."/>
            <person name="Harrison R.J."/>
        </authorList>
    </citation>
    <scope>NUCLEOTIDE SEQUENCE</scope>
    <source>
        <strain evidence="1">4040</strain>
        <strain evidence="2">P415</strain>
    </source>
</reference>
<dbReference type="AlphaFoldDB" id="A0A8T1JC37"/>
<dbReference type="Proteomes" id="UP000697107">
    <property type="component" value="Unassembled WGS sequence"/>
</dbReference>